<protein>
    <submittedName>
        <fullName evidence="2">Uncharacterized protein</fullName>
    </submittedName>
</protein>
<evidence type="ECO:0000313" key="2">
    <source>
        <dbReference type="EMBL" id="CAH0718666.1"/>
    </source>
</evidence>
<dbReference type="EMBL" id="OV170233">
    <property type="protein sequence ID" value="CAH0718666.1"/>
    <property type="molecule type" value="Genomic_DNA"/>
</dbReference>
<feature type="non-terminal residue" evidence="2">
    <location>
        <position position="99"/>
    </location>
</feature>
<gene>
    <name evidence="2" type="ORF">BINO364_LOCUS5106</name>
</gene>
<name>A0A8J9Y9X1_9NEOP</name>
<dbReference type="Proteomes" id="UP000838878">
    <property type="component" value="Chromosome 13"/>
</dbReference>
<dbReference type="AlphaFoldDB" id="A0A8J9Y9X1"/>
<evidence type="ECO:0000313" key="3">
    <source>
        <dbReference type="Proteomes" id="UP000838878"/>
    </source>
</evidence>
<evidence type="ECO:0000256" key="1">
    <source>
        <dbReference type="SAM" id="MobiDB-lite"/>
    </source>
</evidence>
<organism evidence="2 3">
    <name type="scientific">Brenthis ino</name>
    <name type="common">lesser marbled fritillary</name>
    <dbReference type="NCBI Taxonomy" id="405034"/>
    <lineage>
        <taxon>Eukaryota</taxon>
        <taxon>Metazoa</taxon>
        <taxon>Ecdysozoa</taxon>
        <taxon>Arthropoda</taxon>
        <taxon>Hexapoda</taxon>
        <taxon>Insecta</taxon>
        <taxon>Pterygota</taxon>
        <taxon>Neoptera</taxon>
        <taxon>Endopterygota</taxon>
        <taxon>Lepidoptera</taxon>
        <taxon>Glossata</taxon>
        <taxon>Ditrysia</taxon>
        <taxon>Papilionoidea</taxon>
        <taxon>Nymphalidae</taxon>
        <taxon>Heliconiinae</taxon>
        <taxon>Argynnini</taxon>
        <taxon>Brenthis</taxon>
    </lineage>
</organism>
<accession>A0A8J9Y9X1</accession>
<feature type="region of interest" description="Disordered" evidence="1">
    <location>
        <begin position="80"/>
        <end position="99"/>
    </location>
</feature>
<keyword evidence="3" id="KW-1185">Reference proteome</keyword>
<proteinExistence type="predicted"/>
<reference evidence="2" key="1">
    <citation type="submission" date="2021-12" db="EMBL/GenBank/DDBJ databases">
        <authorList>
            <person name="Martin H S."/>
        </authorList>
    </citation>
    <scope>NUCLEOTIDE SEQUENCE</scope>
</reference>
<sequence>MSTLTSNERVWRKLTSHLEAAAVAAVNKSLIMIDRSQAALSPAARAHCRLPLQIRKLLFDNGVTGRVDLMHPNRVSDCCRPRPRDLGTAGDAAPDDANT</sequence>